<comment type="caution">
    <text evidence="1">The sequence shown here is derived from an EMBL/GenBank/DDBJ whole genome shotgun (WGS) entry which is preliminary data.</text>
</comment>
<name>A0ABR3J7A9_9AGAR</name>
<keyword evidence="2" id="KW-1185">Reference proteome</keyword>
<reference evidence="2" key="1">
    <citation type="submission" date="2024-06" db="EMBL/GenBank/DDBJ databases">
        <title>Multi-omics analyses provide insights into the biosynthesis of the anticancer antibiotic pleurotin in Hohenbuehelia grisea.</title>
        <authorList>
            <person name="Weaver J.A."/>
            <person name="Alberti F."/>
        </authorList>
    </citation>
    <scope>NUCLEOTIDE SEQUENCE [LARGE SCALE GENOMIC DNA]</scope>
    <source>
        <strain evidence="2">T-177</strain>
    </source>
</reference>
<sequence length="572" mass="65160">MQTRLRLDVLPYDILHEILQHFGSQEKVPRQFRVINALARVNRRLRSFALPIVLSEISTSSPGRLRRALDFFSNAPPDYALFVRTLLVAAKTEEMDSLRLELSKPSLSQFKSLRKFYCLGCTCNPNILRLLEAAPHLHTVVLVWNQAHAADLSNLHSLKSVRFIAFPSFPPRRDRRRQNFNKMFATLSSSLTSLSIHSARKPWVKSLLKTQFPCLEVFNLTVDNGLRHDTSVVSDFIIRHPLLREVNLAGLDFSFGAVVRLISANCGDHNLPLAATSVLDIDAIRCTCFGYTRVSMQPQSPDADRAWYIKSLALDLHPQSDLFEEEIWKFSQIPLFPALSQVEDLTLRLPDYQGTHDCMRDFMRQLRQHLQEFAYLRNFTLGFEVPGDWLTWGSHSGPFPEHLPPGAGQDFIWDILPPVTFGTGKSLTIAETRAMLECYTTDVIAETVDVLKRDIDFCMGPEFLAEHGEDAPLLSVWEMLHERKLEEAVRSIAEVCPRLEAFDWYMAVTASSDAFGDLLWRWRVCRSADSGIRMLNGRLLWKNGPGGDPPPLRAIAGEEQQTTDTFERYLDM</sequence>
<proteinExistence type="predicted"/>
<dbReference type="SUPFAM" id="SSF52047">
    <property type="entry name" value="RNI-like"/>
    <property type="match status" value="1"/>
</dbReference>
<accession>A0ABR3J7A9</accession>
<evidence type="ECO:0000313" key="2">
    <source>
        <dbReference type="Proteomes" id="UP001556367"/>
    </source>
</evidence>
<dbReference type="Proteomes" id="UP001556367">
    <property type="component" value="Unassembled WGS sequence"/>
</dbReference>
<dbReference type="EMBL" id="JASNQZ010000011">
    <property type="protein sequence ID" value="KAL0951529.1"/>
    <property type="molecule type" value="Genomic_DNA"/>
</dbReference>
<protein>
    <recommendedName>
        <fullName evidence="3">F-box domain-containing protein</fullName>
    </recommendedName>
</protein>
<evidence type="ECO:0008006" key="3">
    <source>
        <dbReference type="Google" id="ProtNLM"/>
    </source>
</evidence>
<organism evidence="1 2">
    <name type="scientific">Hohenbuehelia grisea</name>
    <dbReference type="NCBI Taxonomy" id="104357"/>
    <lineage>
        <taxon>Eukaryota</taxon>
        <taxon>Fungi</taxon>
        <taxon>Dikarya</taxon>
        <taxon>Basidiomycota</taxon>
        <taxon>Agaricomycotina</taxon>
        <taxon>Agaricomycetes</taxon>
        <taxon>Agaricomycetidae</taxon>
        <taxon>Agaricales</taxon>
        <taxon>Pleurotineae</taxon>
        <taxon>Pleurotaceae</taxon>
        <taxon>Hohenbuehelia</taxon>
    </lineage>
</organism>
<gene>
    <name evidence="1" type="ORF">HGRIS_008213</name>
</gene>
<evidence type="ECO:0000313" key="1">
    <source>
        <dbReference type="EMBL" id="KAL0951529.1"/>
    </source>
</evidence>